<evidence type="ECO:0000256" key="7">
    <source>
        <dbReference type="SAM" id="SignalP"/>
    </source>
</evidence>
<comment type="caution">
    <text evidence="9">The sequence shown here is derived from an EMBL/GenBank/DDBJ whole genome shotgun (WGS) entry which is preliminary data.</text>
</comment>
<evidence type="ECO:0000259" key="8">
    <source>
        <dbReference type="PROSITE" id="PS51208"/>
    </source>
</evidence>
<accession>A0A917CAT4</accession>
<feature type="active site" description="Charge relay system" evidence="5 6">
    <location>
        <position position="291"/>
    </location>
</feature>
<evidence type="ECO:0000256" key="3">
    <source>
        <dbReference type="ARBA" id="ARBA00022801"/>
    </source>
</evidence>
<dbReference type="AlphaFoldDB" id="A0A917CAT4"/>
<feature type="domain" description="Autotransporter" evidence="8">
    <location>
        <begin position="668"/>
        <end position="943"/>
    </location>
</feature>
<dbReference type="Pfam" id="PF03797">
    <property type="entry name" value="Autotransporter"/>
    <property type="match status" value="1"/>
</dbReference>
<dbReference type="InterPro" id="IPR034061">
    <property type="entry name" value="Peptidases_S8_Autotransporter"/>
</dbReference>
<dbReference type="InterPro" id="IPR015500">
    <property type="entry name" value="Peptidase_S8_subtilisin-rel"/>
</dbReference>
<dbReference type="CDD" id="cd04848">
    <property type="entry name" value="Peptidases_S8_Autotransporter_serine_protease_like"/>
    <property type="match status" value="1"/>
</dbReference>
<evidence type="ECO:0000313" key="9">
    <source>
        <dbReference type="EMBL" id="GGF82335.1"/>
    </source>
</evidence>
<dbReference type="GO" id="GO:0005886">
    <property type="term" value="C:plasma membrane"/>
    <property type="evidence" value="ECO:0007669"/>
    <property type="project" value="TreeGrafter"/>
</dbReference>
<dbReference type="Gene3D" id="3.40.50.200">
    <property type="entry name" value="Peptidase S8/S53 domain"/>
    <property type="match status" value="1"/>
</dbReference>
<dbReference type="GO" id="GO:0019867">
    <property type="term" value="C:outer membrane"/>
    <property type="evidence" value="ECO:0007669"/>
    <property type="project" value="InterPro"/>
</dbReference>
<evidence type="ECO:0000256" key="1">
    <source>
        <dbReference type="ARBA" id="ARBA00022670"/>
    </source>
</evidence>
<dbReference type="InterPro" id="IPR005546">
    <property type="entry name" value="Autotransporte_beta"/>
</dbReference>
<dbReference type="InterPro" id="IPR006315">
    <property type="entry name" value="OM_autotransptr_brl_dom"/>
</dbReference>
<dbReference type="InterPro" id="IPR023828">
    <property type="entry name" value="Peptidase_S8_Ser-AS"/>
</dbReference>
<keyword evidence="10" id="KW-1185">Reference proteome</keyword>
<dbReference type="PROSITE" id="PS51208">
    <property type="entry name" value="AUTOTRANSPORTER"/>
    <property type="match status" value="1"/>
</dbReference>
<evidence type="ECO:0000256" key="5">
    <source>
        <dbReference type="PIRSR" id="PIRSR615500-1"/>
    </source>
</evidence>
<dbReference type="Pfam" id="PF12951">
    <property type="entry name" value="PATR"/>
    <property type="match status" value="1"/>
</dbReference>
<dbReference type="PROSITE" id="PS00136">
    <property type="entry name" value="SUBTILASE_ASP"/>
    <property type="match status" value="1"/>
</dbReference>
<feature type="chain" id="PRO_5037058443" evidence="7">
    <location>
        <begin position="20"/>
        <end position="943"/>
    </location>
</feature>
<dbReference type="InterPro" id="IPR022398">
    <property type="entry name" value="Peptidase_S8_His-AS"/>
</dbReference>
<feature type="signal peptide" evidence="7">
    <location>
        <begin position="1"/>
        <end position="19"/>
    </location>
</feature>
<dbReference type="InterPro" id="IPR000209">
    <property type="entry name" value="Peptidase_S8/S53_dom"/>
</dbReference>
<dbReference type="InterPro" id="IPR013425">
    <property type="entry name" value="Autotrns_rpt"/>
</dbReference>
<feature type="active site" description="Charge relay system" evidence="5 6">
    <location>
        <position position="100"/>
    </location>
</feature>
<dbReference type="GO" id="GO:0004252">
    <property type="term" value="F:serine-type endopeptidase activity"/>
    <property type="evidence" value="ECO:0007669"/>
    <property type="project" value="UniProtKB-UniRule"/>
</dbReference>
<dbReference type="NCBIfam" id="TIGR02601">
    <property type="entry name" value="autotrns_rpt"/>
    <property type="match status" value="1"/>
</dbReference>
<dbReference type="PANTHER" id="PTHR42884:SF14">
    <property type="entry name" value="NEUROENDOCRINE CONVERTASE 1"/>
    <property type="match status" value="1"/>
</dbReference>
<name>A0A917CAT4_9HYPH</name>
<dbReference type="EMBL" id="BMCT01000009">
    <property type="protein sequence ID" value="GGF82335.1"/>
    <property type="molecule type" value="Genomic_DNA"/>
</dbReference>
<keyword evidence="1 6" id="KW-0645">Protease</keyword>
<keyword evidence="2 7" id="KW-0732">Signal</keyword>
<dbReference type="GO" id="GO:0016485">
    <property type="term" value="P:protein processing"/>
    <property type="evidence" value="ECO:0007669"/>
    <property type="project" value="TreeGrafter"/>
</dbReference>
<evidence type="ECO:0000313" key="10">
    <source>
        <dbReference type="Proteomes" id="UP000606044"/>
    </source>
</evidence>
<comment type="similarity">
    <text evidence="6">Belongs to the peptidase S8 family.</text>
</comment>
<gene>
    <name evidence="9" type="ORF">GCM10007301_48040</name>
</gene>
<dbReference type="PROSITE" id="PS00138">
    <property type="entry name" value="SUBTILASE_SER"/>
    <property type="match status" value="1"/>
</dbReference>
<dbReference type="PANTHER" id="PTHR42884">
    <property type="entry name" value="PROPROTEIN CONVERTASE SUBTILISIN/KEXIN-RELATED"/>
    <property type="match status" value="1"/>
</dbReference>
<dbReference type="Proteomes" id="UP000606044">
    <property type="component" value="Unassembled WGS sequence"/>
</dbReference>
<dbReference type="PROSITE" id="PS00137">
    <property type="entry name" value="SUBTILASE_HIS"/>
    <property type="match status" value="1"/>
</dbReference>
<dbReference type="InterPro" id="IPR023827">
    <property type="entry name" value="Peptidase_S8_Asp-AS"/>
</dbReference>
<dbReference type="PROSITE" id="PS51892">
    <property type="entry name" value="SUBTILASE"/>
    <property type="match status" value="1"/>
</dbReference>
<proteinExistence type="inferred from homology"/>
<sequence length="943" mass="95332">MACWFIAATIGLTASQAQAQSVSSWQTAEYFGSGALAQINAAAAYALGYTGSGVRVGVVDSGLDTRHPEFTGRVVNGYDFTNDVAITSDEDHDLDADVSHGTHVAGIIAAARNGVEMHGVAFNATLTPIAYNMGSSTTDGIFADTWNYVAAQKLAIVNNSVGFNNCARTYAPPCNVTDYTRAQAEALYPNTIQAMKAVAAAGTLMVFATGNEAQTSPDVLAGMPYLVPELKNNWLAVTAVDSTNTIASFSNHCGVAKDWCLAAPGVGVYSTVTLGSGAGTDGGYNNLSGTSMATPVVSGVAALVKEAFPWFTAYDLQQVLLTTATDLGAPGVDEVYGWGLVNAGKAVLGYGQFTSTVSVDTQGLSSTFANDITGVGGLIKTGSGTLFLTGTDTYTGATYVEGGTLSVNGSIISPTTVGSGGTLRGTGTIQASLDVFGRLAPGNSPGTLTVAGPVSFATGSAFETDIDGTGTGTGAGNYSRLVTTGTSGTVTINGGTIVPLLRGITGSASNSYVPALGSNYTVILASAGLTGAFSDIAQPTSGLPVSTRFDALYSTTSMSLVVTPLSYGMLAANGLAATTNTNAAGSALDSFRPAAGVALTGTSGILFGNLYTLAPTALPAAVAQLSGEAHASVAAQTFDDARQVRAAIFDRLDGSTAARIGTDTALLSGSLAVSLWATGYGGWGDVSSGGAYKLDWNQSGFIGGADVQVLDSTRVGLAFGVGQSSGDVGGLNSSTDNSHTDLALYGATQMGAFLAKYGAAYSWNSIDIGRSVVFGELSNRLNSNADGHTTQVFGELSYGMSFGPVQFTPFAGLAYVDQSFGAFSETGGAAALSGSTLSMSTTLSTLGARVSTDIALGGGKLTPSAKLGWQHAFGDVDTGAVMWFAGSSPFLVEGAPIARDALALNLGLAYGFSDLVTAAVSYDGVIAENAEVSTIKGNLKVAF</sequence>
<evidence type="ECO:0000256" key="2">
    <source>
        <dbReference type="ARBA" id="ARBA00022729"/>
    </source>
</evidence>
<dbReference type="InterPro" id="IPR036709">
    <property type="entry name" value="Autotransporte_beta_dom_sf"/>
</dbReference>
<organism evidence="9 10">
    <name type="scientific">Azorhizobium oxalatiphilum</name>
    <dbReference type="NCBI Taxonomy" id="980631"/>
    <lineage>
        <taxon>Bacteria</taxon>
        <taxon>Pseudomonadati</taxon>
        <taxon>Pseudomonadota</taxon>
        <taxon>Alphaproteobacteria</taxon>
        <taxon>Hyphomicrobiales</taxon>
        <taxon>Xanthobacteraceae</taxon>
        <taxon>Azorhizobium</taxon>
    </lineage>
</organism>
<reference evidence="9" key="1">
    <citation type="journal article" date="2014" name="Int. J. Syst. Evol. Microbiol.">
        <title>Complete genome sequence of Corynebacterium casei LMG S-19264T (=DSM 44701T), isolated from a smear-ripened cheese.</title>
        <authorList>
            <consortium name="US DOE Joint Genome Institute (JGI-PGF)"/>
            <person name="Walter F."/>
            <person name="Albersmeier A."/>
            <person name="Kalinowski J."/>
            <person name="Ruckert C."/>
        </authorList>
    </citation>
    <scope>NUCLEOTIDE SEQUENCE</scope>
    <source>
        <strain evidence="9">CCM 7897</strain>
    </source>
</reference>
<dbReference type="NCBIfam" id="TIGR01414">
    <property type="entry name" value="autotrans_barl"/>
    <property type="match status" value="1"/>
</dbReference>
<dbReference type="Pfam" id="PF00082">
    <property type="entry name" value="Peptidase_S8"/>
    <property type="match status" value="1"/>
</dbReference>
<dbReference type="SMART" id="SM00869">
    <property type="entry name" value="Autotransporter"/>
    <property type="match status" value="1"/>
</dbReference>
<feature type="active site" description="Charge relay system" evidence="5 6">
    <location>
        <position position="60"/>
    </location>
</feature>
<dbReference type="PRINTS" id="PR00723">
    <property type="entry name" value="SUBTILISIN"/>
</dbReference>
<dbReference type="Gene3D" id="2.40.128.130">
    <property type="entry name" value="Autotransporter beta-domain"/>
    <property type="match status" value="1"/>
</dbReference>
<evidence type="ECO:0000256" key="6">
    <source>
        <dbReference type="PROSITE-ProRule" id="PRU01240"/>
    </source>
</evidence>
<keyword evidence="3 6" id="KW-0378">Hydrolase</keyword>
<keyword evidence="4 6" id="KW-0720">Serine protease</keyword>
<dbReference type="SUPFAM" id="SSF52743">
    <property type="entry name" value="Subtilisin-like"/>
    <property type="match status" value="1"/>
</dbReference>
<reference evidence="9" key="2">
    <citation type="submission" date="2020-09" db="EMBL/GenBank/DDBJ databases">
        <authorList>
            <person name="Sun Q."/>
            <person name="Sedlacek I."/>
        </authorList>
    </citation>
    <scope>NUCLEOTIDE SEQUENCE</scope>
    <source>
        <strain evidence="9">CCM 7897</strain>
    </source>
</reference>
<protein>
    <submittedName>
        <fullName evidence="9">Outer membrane autotransporter barrel domain-containing protein</fullName>
    </submittedName>
</protein>
<evidence type="ECO:0000256" key="4">
    <source>
        <dbReference type="ARBA" id="ARBA00022825"/>
    </source>
</evidence>
<dbReference type="InterPro" id="IPR036852">
    <property type="entry name" value="Peptidase_S8/S53_dom_sf"/>
</dbReference>
<dbReference type="SUPFAM" id="SSF103515">
    <property type="entry name" value="Autotransporter"/>
    <property type="match status" value="1"/>
</dbReference>